<dbReference type="PROSITE" id="PS50088">
    <property type="entry name" value="ANK_REPEAT"/>
    <property type="match status" value="4"/>
</dbReference>
<evidence type="ECO:0000313" key="4">
    <source>
        <dbReference type="EMBL" id="QKV49745.1"/>
    </source>
</evidence>
<protein>
    <submittedName>
        <fullName evidence="4">Feminization-1</fullName>
    </submittedName>
</protein>
<dbReference type="InterPro" id="IPR036770">
    <property type="entry name" value="Ankyrin_rpt-contain_sf"/>
</dbReference>
<dbReference type="InterPro" id="IPR002110">
    <property type="entry name" value="Ankyrin_rpt"/>
</dbReference>
<dbReference type="InterPro" id="IPR051165">
    <property type="entry name" value="Multifunctional_ANK_Repeat"/>
</dbReference>
<organism evidence="4">
    <name type="scientific">Macrobrachium rosenbergii</name>
    <name type="common">Giant fresh water prawn</name>
    <dbReference type="NCBI Taxonomy" id="79674"/>
    <lineage>
        <taxon>Eukaryota</taxon>
        <taxon>Metazoa</taxon>
        <taxon>Ecdysozoa</taxon>
        <taxon>Arthropoda</taxon>
        <taxon>Crustacea</taxon>
        <taxon>Multicrustacea</taxon>
        <taxon>Malacostraca</taxon>
        <taxon>Eumalacostraca</taxon>
        <taxon>Eucarida</taxon>
        <taxon>Decapoda</taxon>
        <taxon>Pleocyemata</taxon>
        <taxon>Caridea</taxon>
        <taxon>Palaemonoidea</taxon>
        <taxon>Palaemonidae</taxon>
        <taxon>Macrobrachium</taxon>
    </lineage>
</organism>
<evidence type="ECO:0000256" key="1">
    <source>
        <dbReference type="ARBA" id="ARBA00022737"/>
    </source>
</evidence>
<feature type="repeat" description="ANK" evidence="3">
    <location>
        <begin position="523"/>
        <end position="557"/>
    </location>
</feature>
<dbReference type="AlphaFoldDB" id="A0A7D5BBH5"/>
<feature type="repeat" description="ANK" evidence="3">
    <location>
        <begin position="136"/>
        <end position="168"/>
    </location>
</feature>
<evidence type="ECO:0000256" key="2">
    <source>
        <dbReference type="ARBA" id="ARBA00023043"/>
    </source>
</evidence>
<keyword evidence="2 3" id="KW-0040">ANK repeat</keyword>
<dbReference type="Pfam" id="PF00023">
    <property type="entry name" value="Ank"/>
    <property type="match status" value="1"/>
</dbReference>
<sequence length="615" mass="68395">MDEARSPFVCVSKKIGPLTPCSENSLGQRHTPLAVASYLGHMRCVKILVEEYESRIDAPGKVTSAGVYISGAPALWCAIEGGHAHVVAYLLGKGANPNITTGYKTTPMSSASSNNHVHIAKILIQYGAEVDVANCRGVTGLMLASSNGHSEAVEFLLKAGADVNRRSLDGKSAVYACASSGQLKVLKMLLDRNARLVADYYGITPLIAACAAGHVHIAEYLLNKTNLIPTKEKIDAMELLGAIFANQEEDMMAIQYWKNAMRDRYVNGVLVYPKAQPPVQHGDFREFTTMEELQGLEMNREEMQVQSLLVRIRILGPEHSDTMLGFRDKGLAYADNGEFKRCYDLWMLALCTRQRRPSPLSDGRLFHLNSLIGLYTHVINRSPENARNTWPVTHFEDLLRLFETVTGDVELVMSKLRKPVDNRRRKYYSRLYNVITLLMHLLLSLTKLQPNLKTVQWIAAKREVYKLVKAKPRNSLGSTLLHLACSTCLQINSELVPSLIFPNLEVINLLLDTGADPRAPDYTGNTPLHILAKNIDCSREMTLALLSAGAHLDALNDKGHSFQSLRALRGQQLHEVVNPVPHTSLQCLAARVIRQHGISYEAVLHPRLTRFVDIH</sequence>
<keyword evidence="1" id="KW-0677">Repeat</keyword>
<feature type="repeat" description="ANK" evidence="3">
    <location>
        <begin position="103"/>
        <end position="135"/>
    </location>
</feature>
<accession>A0A7D5BBH5</accession>
<dbReference type="Pfam" id="PF12796">
    <property type="entry name" value="Ank_2"/>
    <property type="match status" value="1"/>
</dbReference>
<dbReference type="EMBL" id="MT160093">
    <property type="protein sequence ID" value="QKV49745.1"/>
    <property type="molecule type" value="mRNA"/>
</dbReference>
<dbReference type="PANTHER" id="PTHR24123:SF33">
    <property type="entry name" value="PROTEIN HOS4"/>
    <property type="match status" value="1"/>
</dbReference>
<proteinExistence type="evidence at transcript level"/>
<dbReference type="SUPFAM" id="SSF48403">
    <property type="entry name" value="Ankyrin repeat"/>
    <property type="match status" value="2"/>
</dbReference>
<evidence type="ECO:0000256" key="3">
    <source>
        <dbReference type="PROSITE-ProRule" id="PRU00023"/>
    </source>
</evidence>
<gene>
    <name evidence="4" type="primary">fem-1</name>
</gene>
<dbReference type="SMART" id="SM00248">
    <property type="entry name" value="ANK"/>
    <property type="match status" value="8"/>
</dbReference>
<dbReference type="PROSITE" id="PS50297">
    <property type="entry name" value="ANK_REP_REGION"/>
    <property type="match status" value="2"/>
</dbReference>
<name>A0A7D5BBH5_MACRS</name>
<reference evidence="4" key="1">
    <citation type="journal article" date="2020" name="Gene">
        <title>Molecular characterization of ovary-specific gene Mrfem-1 and siRNA-mediated regulation on targeting Mrfem-1 in the giant freshwater prawn, Macrobrachium rosenbergii.</title>
        <authorList>
            <person name="Zhou L.X."/>
            <person name="Liu X."/>
            <person name="Ye B.Q."/>
            <person name="Liu Y."/>
            <person name="Tan S.P."/>
            <person name="Ma K.Y."/>
            <person name="Qiu G.F."/>
        </authorList>
    </citation>
    <scope>NUCLEOTIDE SEQUENCE</scope>
</reference>
<dbReference type="PANTHER" id="PTHR24123">
    <property type="entry name" value="ANKYRIN REPEAT-CONTAINING"/>
    <property type="match status" value="1"/>
</dbReference>
<feature type="repeat" description="ANK" evidence="3">
    <location>
        <begin position="70"/>
        <end position="102"/>
    </location>
</feature>
<dbReference type="Gene3D" id="1.25.40.20">
    <property type="entry name" value="Ankyrin repeat-containing domain"/>
    <property type="match status" value="2"/>
</dbReference>